<organism evidence="1">
    <name type="scientific">uncultured marine virus</name>
    <dbReference type="NCBI Taxonomy" id="186617"/>
    <lineage>
        <taxon>Viruses</taxon>
        <taxon>environmental samples</taxon>
    </lineage>
</organism>
<name>A0A0F7L7M7_9VIRU</name>
<protein>
    <submittedName>
        <fullName evidence="1">Uncharacterized protein</fullName>
    </submittedName>
</protein>
<dbReference type="EMBL" id="KR029600">
    <property type="protein sequence ID" value="AKH47945.1"/>
    <property type="molecule type" value="Genomic_DNA"/>
</dbReference>
<evidence type="ECO:0000313" key="1">
    <source>
        <dbReference type="EMBL" id="AKH47945.1"/>
    </source>
</evidence>
<reference evidence="1" key="2">
    <citation type="submission" date="2015-03" db="EMBL/GenBank/DDBJ databases">
        <authorList>
            <person name="Chow C.-E.T."/>
            <person name="Winget D.M."/>
            <person name="White R.A.III."/>
            <person name="Hallam S.J."/>
            <person name="Suttle C.A."/>
        </authorList>
    </citation>
    <scope>NUCLEOTIDE SEQUENCE</scope>
    <source>
        <strain evidence="1">Oxic1_5</strain>
    </source>
</reference>
<sequence length="50" mass="5904">MCLPVFREDCNIVSSRHRCRCHLQRDLINNHISWNIEVSCVCNCVNTNRT</sequence>
<accession>A0A0F7L7M7</accession>
<reference evidence="1" key="1">
    <citation type="journal article" date="2015" name="Front. Microbiol.">
        <title>Combining genomic sequencing methods to explore viral diversity and reveal potential virus-host interactions.</title>
        <authorList>
            <person name="Chow C.E."/>
            <person name="Winget D.M."/>
            <person name="White R.A.III."/>
            <person name="Hallam S.J."/>
            <person name="Suttle C.A."/>
        </authorList>
    </citation>
    <scope>NUCLEOTIDE SEQUENCE</scope>
    <source>
        <strain evidence="1">Oxic1_5</strain>
    </source>
</reference>
<proteinExistence type="predicted"/>